<dbReference type="AlphaFoldDB" id="A0A4C1XE02"/>
<protein>
    <submittedName>
        <fullName evidence="2">Uncharacterized protein</fullName>
    </submittedName>
</protein>
<proteinExistence type="predicted"/>
<evidence type="ECO:0000313" key="3">
    <source>
        <dbReference type="Proteomes" id="UP000299102"/>
    </source>
</evidence>
<evidence type="ECO:0000256" key="1">
    <source>
        <dbReference type="SAM" id="MobiDB-lite"/>
    </source>
</evidence>
<dbReference type="EMBL" id="BGZK01000787">
    <property type="protein sequence ID" value="GBP60415.1"/>
    <property type="molecule type" value="Genomic_DNA"/>
</dbReference>
<accession>A0A4C1XE02</accession>
<evidence type="ECO:0000313" key="2">
    <source>
        <dbReference type="EMBL" id="GBP60415.1"/>
    </source>
</evidence>
<sequence length="141" mass="15174">MPNFKILGRLEVPFSFIPPRVPEKKGLDRRTDGRTDGQQSDPIRVPFFPFERRGSPAPAAPLSCDNKSALIGFGRAGPAARTPHCLASAFVNTEKAFFLVKLLPPNIYDPEGSRTLGAIGGVGIRLRAAAFCAGARCPTPR</sequence>
<dbReference type="OrthoDB" id="7506691at2759"/>
<organism evidence="2 3">
    <name type="scientific">Eumeta variegata</name>
    <name type="common">Bagworm moth</name>
    <name type="synonym">Eumeta japonica</name>
    <dbReference type="NCBI Taxonomy" id="151549"/>
    <lineage>
        <taxon>Eukaryota</taxon>
        <taxon>Metazoa</taxon>
        <taxon>Ecdysozoa</taxon>
        <taxon>Arthropoda</taxon>
        <taxon>Hexapoda</taxon>
        <taxon>Insecta</taxon>
        <taxon>Pterygota</taxon>
        <taxon>Neoptera</taxon>
        <taxon>Endopterygota</taxon>
        <taxon>Lepidoptera</taxon>
        <taxon>Glossata</taxon>
        <taxon>Ditrysia</taxon>
        <taxon>Tineoidea</taxon>
        <taxon>Psychidae</taxon>
        <taxon>Oiketicinae</taxon>
        <taxon>Eumeta</taxon>
    </lineage>
</organism>
<gene>
    <name evidence="2" type="ORF">EVAR_98311_1</name>
</gene>
<reference evidence="2 3" key="1">
    <citation type="journal article" date="2019" name="Commun. Biol.">
        <title>The bagworm genome reveals a unique fibroin gene that provides high tensile strength.</title>
        <authorList>
            <person name="Kono N."/>
            <person name="Nakamura H."/>
            <person name="Ohtoshi R."/>
            <person name="Tomita M."/>
            <person name="Numata K."/>
            <person name="Arakawa K."/>
        </authorList>
    </citation>
    <scope>NUCLEOTIDE SEQUENCE [LARGE SCALE GENOMIC DNA]</scope>
</reference>
<feature type="compositionally biased region" description="Basic and acidic residues" evidence="1">
    <location>
        <begin position="22"/>
        <end position="35"/>
    </location>
</feature>
<name>A0A4C1XE02_EUMVA</name>
<keyword evidence="3" id="KW-1185">Reference proteome</keyword>
<feature type="region of interest" description="Disordered" evidence="1">
    <location>
        <begin position="22"/>
        <end position="48"/>
    </location>
</feature>
<dbReference type="Proteomes" id="UP000299102">
    <property type="component" value="Unassembled WGS sequence"/>
</dbReference>
<comment type="caution">
    <text evidence="2">The sequence shown here is derived from an EMBL/GenBank/DDBJ whole genome shotgun (WGS) entry which is preliminary data.</text>
</comment>